<sequence>MPEINRRGFGRLAALGVAGPALAALPAAPAAAAAAPAAVPPSPAPATGDAARRRTCLEVARDLLLVGEDGTDLKLGMLKVLIDDGLPKARRPKRVLVIGAGISGLVAATLLKQAGHRVTVIEANGDRIGGRIKTFTTGFADHRQYAEAGAMRVPDFHPLALALIDKLGIARRPFYNVDVRPGARPRGPVPPVVYPARDGSVWRSGPARGRFTAPERLNHTWIRVNGIVQRRDAYAADPRRVNASFGLRDGRTAGRILDEALDPVRDHFSVARGSGRVDKPLPELVEGWARVLYEFDGYSMNRFLTEHAGLDDAAVDAIGTLENLTSRLPLAFMHTFLTRSLVNPSATYWEMAGGSRRLPYALVPGLRKEIHLDRRAVRIDTSGGGVRVDTVSETGDESSWRGRRTAETFHGDVAVVTVPFPALRHVEITPALSYAKRRAVMELHYDTATKVLLEFSRRWWEFDEADWRRELGARYRPGPVTHVTGGGSVADNANRFTYYPSHPVPGSRGGVVLASYVWADDAARWDSMDDRERYGYALRGLQQVHGDRIAEFYTGHGRTQSWLRNRYAFGEAAVFTPGQMTEIHPAIPRAEGPLHFAGDHTSLKHAWIEGALESAVRVALEVSR</sequence>
<dbReference type="Pfam" id="PF01593">
    <property type="entry name" value="Amino_oxidase"/>
    <property type="match status" value="1"/>
</dbReference>
<dbReference type="PROSITE" id="PS51318">
    <property type="entry name" value="TAT"/>
    <property type="match status" value="1"/>
</dbReference>
<dbReference type="RefSeq" id="WP_203988049.1">
    <property type="nucleotide sequence ID" value="NZ_BOOU01000053.1"/>
</dbReference>
<dbReference type="GO" id="GO:0001716">
    <property type="term" value="F:L-amino-acid oxidase activity"/>
    <property type="evidence" value="ECO:0007669"/>
    <property type="project" value="TreeGrafter"/>
</dbReference>
<dbReference type="Gene3D" id="3.30.70.2100">
    <property type="match status" value="1"/>
</dbReference>
<dbReference type="InterPro" id="IPR036188">
    <property type="entry name" value="FAD/NAD-bd_sf"/>
</dbReference>
<feature type="chain" id="PRO_5036674683" evidence="1">
    <location>
        <begin position="24"/>
        <end position="624"/>
    </location>
</feature>
<evidence type="ECO:0000256" key="1">
    <source>
        <dbReference type="SAM" id="SignalP"/>
    </source>
</evidence>
<proteinExistence type="predicted"/>
<comment type="caution">
    <text evidence="3">The sequence shown here is derived from an EMBL/GenBank/DDBJ whole genome shotgun (WGS) entry which is preliminary data.</text>
</comment>
<evidence type="ECO:0000259" key="2">
    <source>
        <dbReference type="Pfam" id="PF01593"/>
    </source>
</evidence>
<feature type="domain" description="Amine oxidase" evidence="2">
    <location>
        <begin position="102"/>
        <end position="622"/>
    </location>
</feature>
<dbReference type="AlphaFoldDB" id="A0A919R320"/>
<dbReference type="PANTHER" id="PTHR10742">
    <property type="entry name" value="FLAVIN MONOAMINE OXIDASE"/>
    <property type="match status" value="1"/>
</dbReference>
<protein>
    <submittedName>
        <fullName evidence="3">Amine oxidase</fullName>
    </submittedName>
</protein>
<dbReference type="InterPro" id="IPR050281">
    <property type="entry name" value="Flavin_monoamine_oxidase"/>
</dbReference>
<dbReference type="Gene3D" id="1.10.10.1620">
    <property type="match status" value="1"/>
</dbReference>
<organism evidence="3 4">
    <name type="scientific">Sphaerisporangium rufum</name>
    <dbReference type="NCBI Taxonomy" id="1381558"/>
    <lineage>
        <taxon>Bacteria</taxon>
        <taxon>Bacillati</taxon>
        <taxon>Actinomycetota</taxon>
        <taxon>Actinomycetes</taxon>
        <taxon>Streptosporangiales</taxon>
        <taxon>Streptosporangiaceae</taxon>
        <taxon>Sphaerisporangium</taxon>
    </lineage>
</organism>
<dbReference type="Proteomes" id="UP000655287">
    <property type="component" value="Unassembled WGS sequence"/>
</dbReference>
<keyword evidence="4" id="KW-1185">Reference proteome</keyword>
<dbReference type="EMBL" id="BOOU01000053">
    <property type="protein sequence ID" value="GII78789.1"/>
    <property type="molecule type" value="Genomic_DNA"/>
</dbReference>
<evidence type="ECO:0000313" key="3">
    <source>
        <dbReference type="EMBL" id="GII78789.1"/>
    </source>
</evidence>
<dbReference type="InterPro" id="IPR002937">
    <property type="entry name" value="Amino_oxidase"/>
</dbReference>
<name>A0A919R320_9ACTN</name>
<keyword evidence="1" id="KW-0732">Signal</keyword>
<dbReference type="Gene3D" id="3.30.1490.470">
    <property type="match status" value="1"/>
</dbReference>
<dbReference type="Gene3D" id="6.10.250.1500">
    <property type="match status" value="1"/>
</dbReference>
<dbReference type="Gene3D" id="1.10.10.1790">
    <property type="match status" value="1"/>
</dbReference>
<dbReference type="GO" id="GO:0009063">
    <property type="term" value="P:amino acid catabolic process"/>
    <property type="evidence" value="ECO:0007669"/>
    <property type="project" value="TreeGrafter"/>
</dbReference>
<dbReference type="Gene3D" id="1.10.405.10">
    <property type="entry name" value="Guanine Nucleotide Dissociation Inhibitor, domain 1"/>
    <property type="match status" value="1"/>
</dbReference>
<dbReference type="Gene3D" id="3.30.160.490">
    <property type="match status" value="1"/>
</dbReference>
<dbReference type="SUPFAM" id="SSF54373">
    <property type="entry name" value="FAD-linked reductases, C-terminal domain"/>
    <property type="match status" value="1"/>
</dbReference>
<dbReference type="Gene3D" id="3.50.50.60">
    <property type="entry name" value="FAD/NAD(P)-binding domain"/>
    <property type="match status" value="1"/>
</dbReference>
<gene>
    <name evidence="3" type="ORF">Sru01_37710</name>
</gene>
<reference evidence="3" key="1">
    <citation type="submission" date="2021-01" db="EMBL/GenBank/DDBJ databases">
        <title>Whole genome shotgun sequence of Sphaerisporangium rufum NBRC 109079.</title>
        <authorList>
            <person name="Komaki H."/>
            <person name="Tamura T."/>
        </authorList>
    </citation>
    <scope>NUCLEOTIDE SEQUENCE</scope>
    <source>
        <strain evidence="3">NBRC 109079</strain>
    </source>
</reference>
<dbReference type="InterPro" id="IPR006311">
    <property type="entry name" value="TAT_signal"/>
</dbReference>
<feature type="signal peptide" evidence="1">
    <location>
        <begin position="1"/>
        <end position="23"/>
    </location>
</feature>
<dbReference type="Gene3D" id="6.10.140.1210">
    <property type="match status" value="1"/>
</dbReference>
<evidence type="ECO:0000313" key="4">
    <source>
        <dbReference type="Proteomes" id="UP000655287"/>
    </source>
</evidence>
<dbReference type="PANTHER" id="PTHR10742:SF342">
    <property type="entry name" value="AMINE OXIDASE"/>
    <property type="match status" value="1"/>
</dbReference>
<dbReference type="SUPFAM" id="SSF51905">
    <property type="entry name" value="FAD/NAD(P)-binding domain"/>
    <property type="match status" value="1"/>
</dbReference>
<accession>A0A919R320</accession>